<name>A0A7X4K4Y9_9SPHN</name>
<protein>
    <submittedName>
        <fullName evidence="1">Uncharacterized protein</fullName>
    </submittedName>
</protein>
<organism evidence="1 2">
    <name type="scientific">Novosphingobium silvae</name>
    <dbReference type="NCBI Taxonomy" id="2692619"/>
    <lineage>
        <taxon>Bacteria</taxon>
        <taxon>Pseudomonadati</taxon>
        <taxon>Pseudomonadota</taxon>
        <taxon>Alphaproteobacteria</taxon>
        <taxon>Sphingomonadales</taxon>
        <taxon>Sphingomonadaceae</taxon>
        <taxon>Novosphingobium</taxon>
    </lineage>
</organism>
<sequence length="70" mass="8047">MRLNRQSAPATRRTPPQFTFICNACECVEHTRSTALPKGWTRKESRRDIHVYCGPCTVSAEQRVLSGRRQ</sequence>
<comment type="caution">
    <text evidence="1">The sequence shown here is derived from an EMBL/GenBank/DDBJ whole genome shotgun (WGS) entry which is preliminary data.</text>
</comment>
<dbReference type="RefSeq" id="WP_160984139.1">
    <property type="nucleotide sequence ID" value="NZ_WVTD01000001.1"/>
</dbReference>
<gene>
    <name evidence="1" type="ORF">GR702_01305</name>
</gene>
<reference evidence="1 2" key="1">
    <citation type="submission" date="2019-12" db="EMBL/GenBank/DDBJ databases">
        <authorList>
            <person name="Feng G."/>
            <person name="Zhu H."/>
        </authorList>
    </citation>
    <scope>NUCLEOTIDE SEQUENCE [LARGE SCALE GENOMIC DNA]</scope>
    <source>
        <strain evidence="1 2">FGD1</strain>
    </source>
</reference>
<evidence type="ECO:0000313" key="2">
    <source>
        <dbReference type="Proteomes" id="UP000465810"/>
    </source>
</evidence>
<evidence type="ECO:0000313" key="1">
    <source>
        <dbReference type="EMBL" id="MYL96411.1"/>
    </source>
</evidence>
<accession>A0A7X4K4Y9</accession>
<keyword evidence="2" id="KW-1185">Reference proteome</keyword>
<dbReference type="AlphaFoldDB" id="A0A7X4K4Y9"/>
<proteinExistence type="predicted"/>
<dbReference type="EMBL" id="WVTD01000001">
    <property type="protein sequence ID" value="MYL96411.1"/>
    <property type="molecule type" value="Genomic_DNA"/>
</dbReference>
<dbReference type="Proteomes" id="UP000465810">
    <property type="component" value="Unassembled WGS sequence"/>
</dbReference>